<dbReference type="Pfam" id="PF13577">
    <property type="entry name" value="SnoaL_4"/>
    <property type="match status" value="1"/>
</dbReference>
<dbReference type="RefSeq" id="WP_079575204.1">
    <property type="nucleotide sequence ID" value="NZ_FUZQ01000005.1"/>
</dbReference>
<organism evidence="2 3">
    <name type="scientific">Krasilnikoviella flava</name>
    <dbReference type="NCBI Taxonomy" id="526729"/>
    <lineage>
        <taxon>Bacteria</taxon>
        <taxon>Bacillati</taxon>
        <taxon>Actinomycetota</taxon>
        <taxon>Actinomycetes</taxon>
        <taxon>Micrococcales</taxon>
        <taxon>Promicromonosporaceae</taxon>
        <taxon>Krasilnikoviella</taxon>
    </lineage>
</organism>
<dbReference type="EMBL" id="FUZQ01000005">
    <property type="protein sequence ID" value="SKC71228.1"/>
    <property type="molecule type" value="Genomic_DNA"/>
</dbReference>
<dbReference type="InterPro" id="IPR032710">
    <property type="entry name" value="NTF2-like_dom_sf"/>
</dbReference>
<feature type="domain" description="SnoaL-like" evidence="1">
    <location>
        <begin position="3"/>
        <end position="110"/>
    </location>
</feature>
<protein>
    <submittedName>
        <fullName evidence="2">SnoaL-like domain-containing protein</fullName>
    </submittedName>
</protein>
<dbReference type="SUPFAM" id="SSF54427">
    <property type="entry name" value="NTF2-like"/>
    <property type="match status" value="1"/>
</dbReference>
<dbReference type="InterPro" id="IPR037401">
    <property type="entry name" value="SnoaL-like"/>
</dbReference>
<dbReference type="OrthoDB" id="9180262at2"/>
<dbReference type="AlphaFoldDB" id="A0A1T5L729"/>
<accession>A0A1T5L729</accession>
<sequence>MSDDRLLVHELINLHGHLVDEAAFERLDDVFTADVVYDVTAFGGGELIGPAAIADAGRTLGAGNPVGHHVTNIVVTTLGRDDATAVSKGIGVMTDGTVGSVVYEDSLVRT</sequence>
<keyword evidence="3" id="KW-1185">Reference proteome</keyword>
<evidence type="ECO:0000259" key="1">
    <source>
        <dbReference type="Pfam" id="PF13577"/>
    </source>
</evidence>
<evidence type="ECO:0000313" key="2">
    <source>
        <dbReference type="EMBL" id="SKC71228.1"/>
    </source>
</evidence>
<gene>
    <name evidence="2" type="ORF">SAMN04324258_2920</name>
</gene>
<dbReference type="Proteomes" id="UP000189777">
    <property type="component" value="Unassembled WGS sequence"/>
</dbReference>
<dbReference type="Gene3D" id="3.10.450.50">
    <property type="match status" value="1"/>
</dbReference>
<proteinExistence type="predicted"/>
<evidence type="ECO:0000313" key="3">
    <source>
        <dbReference type="Proteomes" id="UP000189777"/>
    </source>
</evidence>
<reference evidence="2 3" key="1">
    <citation type="submission" date="2017-02" db="EMBL/GenBank/DDBJ databases">
        <authorList>
            <person name="Peterson S.W."/>
        </authorList>
    </citation>
    <scope>NUCLEOTIDE SEQUENCE [LARGE SCALE GENOMIC DNA]</scope>
    <source>
        <strain evidence="2 3">DSM 21481</strain>
    </source>
</reference>
<name>A0A1T5L729_9MICO</name>